<gene>
    <name evidence="6" type="ORF">LKD36_08920</name>
</gene>
<dbReference type="InterPro" id="IPR011990">
    <property type="entry name" value="TPR-like_helical_dom_sf"/>
</dbReference>
<reference evidence="6 7" key="1">
    <citation type="submission" date="2021-10" db="EMBL/GenBank/DDBJ databases">
        <title>Anaerobic single-cell dispensing facilitates the cultivation of human gut bacteria.</title>
        <authorList>
            <person name="Afrizal A."/>
        </authorList>
    </citation>
    <scope>NUCLEOTIDE SEQUENCE [LARGE SCALE GENOMIC DNA]</scope>
    <source>
        <strain evidence="6 7">CLA-AA-H276</strain>
    </source>
</reference>
<feature type="repeat" description="TPR" evidence="3">
    <location>
        <begin position="406"/>
        <end position="439"/>
    </location>
</feature>
<dbReference type="AlphaFoldDB" id="A0AAE3A5B0"/>
<dbReference type="PROSITE" id="PS50005">
    <property type="entry name" value="TPR"/>
    <property type="match status" value="1"/>
</dbReference>
<evidence type="ECO:0000256" key="1">
    <source>
        <dbReference type="ARBA" id="ARBA00022737"/>
    </source>
</evidence>
<proteinExistence type="predicted"/>
<evidence type="ECO:0000256" key="3">
    <source>
        <dbReference type="PROSITE-ProRule" id="PRU00339"/>
    </source>
</evidence>
<dbReference type="SMART" id="SM00028">
    <property type="entry name" value="TPR"/>
    <property type="match status" value="6"/>
</dbReference>
<evidence type="ECO:0000256" key="4">
    <source>
        <dbReference type="SAM" id="Coils"/>
    </source>
</evidence>
<protein>
    <submittedName>
        <fullName evidence="6">Tetratricopeptide repeat protein</fullName>
    </submittedName>
</protein>
<dbReference type="Proteomes" id="UP001198220">
    <property type="component" value="Unassembled WGS sequence"/>
</dbReference>
<dbReference type="Gene3D" id="1.25.40.10">
    <property type="entry name" value="Tetratricopeptide repeat domain"/>
    <property type="match status" value="3"/>
</dbReference>
<keyword evidence="2 3" id="KW-0802">TPR repeat</keyword>
<organism evidence="6 7">
    <name type="scientific">Hominiventricola filiformis</name>
    <dbReference type="NCBI Taxonomy" id="2885352"/>
    <lineage>
        <taxon>Bacteria</taxon>
        <taxon>Bacillati</taxon>
        <taxon>Bacillota</taxon>
        <taxon>Clostridia</taxon>
        <taxon>Lachnospirales</taxon>
        <taxon>Lachnospiraceae</taxon>
        <taxon>Hominiventricola</taxon>
    </lineage>
</organism>
<evidence type="ECO:0000313" key="6">
    <source>
        <dbReference type="EMBL" id="MCC2126302.1"/>
    </source>
</evidence>
<keyword evidence="7" id="KW-1185">Reference proteome</keyword>
<dbReference type="RefSeq" id="WP_308459407.1">
    <property type="nucleotide sequence ID" value="NZ_JAJEPS010000007.1"/>
</dbReference>
<keyword evidence="4" id="KW-0175">Coiled coil</keyword>
<keyword evidence="5" id="KW-0812">Transmembrane</keyword>
<dbReference type="PANTHER" id="PTHR44858:SF1">
    <property type="entry name" value="UDP-N-ACETYLGLUCOSAMINE--PEPTIDE N-ACETYLGLUCOSAMINYLTRANSFERASE SPINDLY-RELATED"/>
    <property type="match status" value="1"/>
</dbReference>
<dbReference type="SUPFAM" id="SSF48452">
    <property type="entry name" value="TPR-like"/>
    <property type="match status" value="2"/>
</dbReference>
<dbReference type="Pfam" id="PF14559">
    <property type="entry name" value="TPR_19"/>
    <property type="match status" value="1"/>
</dbReference>
<keyword evidence="1" id="KW-0677">Repeat</keyword>
<dbReference type="InterPro" id="IPR050498">
    <property type="entry name" value="Ycf3"/>
</dbReference>
<dbReference type="EMBL" id="JAJEPS010000007">
    <property type="protein sequence ID" value="MCC2126302.1"/>
    <property type="molecule type" value="Genomic_DNA"/>
</dbReference>
<feature type="transmembrane region" description="Helical" evidence="5">
    <location>
        <begin position="242"/>
        <end position="265"/>
    </location>
</feature>
<evidence type="ECO:0000256" key="2">
    <source>
        <dbReference type="ARBA" id="ARBA00022803"/>
    </source>
</evidence>
<evidence type="ECO:0000256" key="5">
    <source>
        <dbReference type="SAM" id="Phobius"/>
    </source>
</evidence>
<keyword evidence="5" id="KW-1133">Transmembrane helix</keyword>
<accession>A0AAE3A5B0</accession>
<dbReference type="PANTHER" id="PTHR44858">
    <property type="entry name" value="TETRATRICOPEPTIDE REPEAT PROTEIN 6"/>
    <property type="match status" value="1"/>
</dbReference>
<name>A0AAE3A5B0_9FIRM</name>
<feature type="coiled-coil region" evidence="4">
    <location>
        <begin position="277"/>
        <end position="318"/>
    </location>
</feature>
<evidence type="ECO:0000313" key="7">
    <source>
        <dbReference type="Proteomes" id="UP001198220"/>
    </source>
</evidence>
<comment type="caution">
    <text evidence="6">The sequence shown here is derived from an EMBL/GenBank/DDBJ whole genome shotgun (WGS) entry which is preliminary data.</text>
</comment>
<dbReference type="InterPro" id="IPR019734">
    <property type="entry name" value="TPR_rpt"/>
</dbReference>
<keyword evidence="5" id="KW-0472">Membrane</keyword>
<sequence>MKCFNCGADLKDSEYCSQCGADVKLYSRMLKLSNAYYNEGLEKAKVRDLSGAVLALRESLKINKKNTNARNLLGLVYYEMGMAVEALTQWIISRSFQSSKNIADEYIESIQNNPARLDTVNTSLRKYNQALVYCQQGSYDLAIIQLKKVLSVNGKLLDAHLLLALLYMKVENYARARNEIKKVLAVDCNNTQALRYLKELNQETDKDQPKEEEKNKDYIAYTRDNETIIQPVGVKDNSGFHAILNVVIGLVIGVAVMGLLIMPALQSKKSGELNKAVAEYSDQVDAKSATLDSLKQENESLKQQAEEATKAASDAADKVSSYEELLKAYASYSAGDSAAALQELEAINQDTLSDDAKTLYSSVFSEVGVTAVNDLYKTGYAAYEKGDYDTAIADLGKCYELDNTQGDALYFLARSYHKSGDTENAKIYYQKVIEEFPNTRKATDAEGLMKGL</sequence>